<evidence type="ECO:0008006" key="3">
    <source>
        <dbReference type="Google" id="ProtNLM"/>
    </source>
</evidence>
<dbReference type="VEuPathDB" id="FungiDB:BO71DRAFT_317528"/>
<dbReference type="EMBL" id="KZ825817">
    <property type="protein sequence ID" value="PYH97914.1"/>
    <property type="molecule type" value="Genomic_DNA"/>
</dbReference>
<dbReference type="Proteomes" id="UP000247810">
    <property type="component" value="Unassembled WGS sequence"/>
</dbReference>
<organism evidence="1 2">
    <name type="scientific">Aspergillus ellipticus CBS 707.79</name>
    <dbReference type="NCBI Taxonomy" id="1448320"/>
    <lineage>
        <taxon>Eukaryota</taxon>
        <taxon>Fungi</taxon>
        <taxon>Dikarya</taxon>
        <taxon>Ascomycota</taxon>
        <taxon>Pezizomycotina</taxon>
        <taxon>Eurotiomycetes</taxon>
        <taxon>Eurotiomycetidae</taxon>
        <taxon>Eurotiales</taxon>
        <taxon>Aspergillaceae</taxon>
        <taxon>Aspergillus</taxon>
        <taxon>Aspergillus subgen. Circumdati</taxon>
    </lineage>
</organism>
<accession>A0A319DMG4</accession>
<dbReference type="Pfam" id="PF06293">
    <property type="entry name" value="Kdo"/>
    <property type="match status" value="1"/>
</dbReference>
<dbReference type="STRING" id="1448320.A0A319DMG4"/>
<keyword evidence="2" id="KW-1185">Reference proteome</keyword>
<dbReference type="AlphaFoldDB" id="A0A319DMG4"/>
<dbReference type="OrthoDB" id="4185642at2759"/>
<gene>
    <name evidence="1" type="ORF">BO71DRAFT_317528</name>
</gene>
<dbReference type="InterPro" id="IPR011009">
    <property type="entry name" value="Kinase-like_dom_sf"/>
</dbReference>
<reference evidence="1 2" key="1">
    <citation type="submission" date="2018-02" db="EMBL/GenBank/DDBJ databases">
        <title>The genomes of Aspergillus section Nigri reveals drivers in fungal speciation.</title>
        <authorList>
            <consortium name="DOE Joint Genome Institute"/>
            <person name="Vesth T.C."/>
            <person name="Nybo J."/>
            <person name="Theobald S."/>
            <person name="Brandl J."/>
            <person name="Frisvad J.C."/>
            <person name="Nielsen K.F."/>
            <person name="Lyhne E.K."/>
            <person name="Kogle M.E."/>
            <person name="Kuo A."/>
            <person name="Riley R."/>
            <person name="Clum A."/>
            <person name="Nolan M."/>
            <person name="Lipzen A."/>
            <person name="Salamov A."/>
            <person name="Henrissat B."/>
            <person name="Wiebenga A."/>
            <person name="De vries R.P."/>
            <person name="Grigoriev I.V."/>
            <person name="Mortensen U.H."/>
            <person name="Andersen M.R."/>
            <person name="Baker S.E."/>
        </authorList>
    </citation>
    <scope>NUCLEOTIDE SEQUENCE [LARGE SCALE GENOMIC DNA]</scope>
    <source>
        <strain evidence="1 2">CBS 707.79</strain>
    </source>
</reference>
<evidence type="ECO:0000313" key="1">
    <source>
        <dbReference type="EMBL" id="PYH97914.1"/>
    </source>
</evidence>
<protein>
    <recommendedName>
        <fullName evidence="3">Protein kinase domain-containing protein</fullName>
    </recommendedName>
</protein>
<proteinExistence type="predicted"/>
<dbReference type="SUPFAM" id="SSF56112">
    <property type="entry name" value="Protein kinase-like (PK-like)"/>
    <property type="match status" value="1"/>
</dbReference>
<evidence type="ECO:0000313" key="2">
    <source>
        <dbReference type="Proteomes" id="UP000247810"/>
    </source>
</evidence>
<sequence>MSIALPEVTFIEQIKKSLVSCVFRTIWRGKECILKVYHTPEPAPANRRTRPRKREIDPFKCESTAFARLHEYGLCDRGYVPGFYGLVEQVNPIDYLPYLKDFLEDTVYPNAVLIEYIPNIQSIDLSNFSEKRVHKLQQILLEIHHAGVYYGDPYPRNMMVQTTSDRVLWIDFDRAQTFTSQSIKQYHLDWLAHETKMMDYFVDALVGPTMLISCLYP</sequence>
<name>A0A319DMG4_9EURO</name>
<dbReference type="Gene3D" id="1.10.510.10">
    <property type="entry name" value="Transferase(Phosphotransferase) domain 1"/>
    <property type="match status" value="1"/>
</dbReference>